<evidence type="ECO:0000313" key="2">
    <source>
        <dbReference type="Proteomes" id="UP000193427"/>
    </source>
</evidence>
<protein>
    <submittedName>
        <fullName evidence="1">Uncharacterized protein</fullName>
    </submittedName>
</protein>
<dbReference type="Proteomes" id="UP000193427">
    <property type="component" value="Chromosome"/>
</dbReference>
<dbReference type="AlphaFoldDB" id="A0A1W6LCL2"/>
<dbReference type="STRING" id="946333.A4W93_20025"/>
<proteinExistence type="predicted"/>
<evidence type="ECO:0000313" key="1">
    <source>
        <dbReference type="EMBL" id="ARN22000.1"/>
    </source>
</evidence>
<name>A0A1W6LCL2_9BURK</name>
<gene>
    <name evidence="1" type="ORF">A4W93_20025</name>
</gene>
<dbReference type="KEGG" id="rgu:A4W93_20025"/>
<accession>A0A1W6LCL2</accession>
<keyword evidence="2" id="KW-1185">Reference proteome</keyword>
<dbReference type="RefSeq" id="WP_085752296.1">
    <property type="nucleotide sequence ID" value="NZ_BSPR01000006.1"/>
</dbReference>
<organism evidence="1 2">
    <name type="scientific">Piscinibacter gummiphilus</name>
    <dbReference type="NCBI Taxonomy" id="946333"/>
    <lineage>
        <taxon>Bacteria</taxon>
        <taxon>Pseudomonadati</taxon>
        <taxon>Pseudomonadota</taxon>
        <taxon>Betaproteobacteria</taxon>
        <taxon>Burkholderiales</taxon>
        <taxon>Sphaerotilaceae</taxon>
        <taxon>Piscinibacter</taxon>
    </lineage>
</organism>
<dbReference type="OrthoDB" id="8590719at2"/>
<dbReference type="EMBL" id="CP015118">
    <property type="protein sequence ID" value="ARN22000.1"/>
    <property type="molecule type" value="Genomic_DNA"/>
</dbReference>
<reference evidence="1 2" key="1">
    <citation type="submission" date="2016-04" db="EMBL/GenBank/DDBJ databases">
        <title>Complete genome sequence of natural rubber-degrading, novel Gram-negative bacterium, Rhizobacter gummiphilus strain NS21.</title>
        <authorList>
            <person name="Tabata M."/>
            <person name="Kasai D."/>
            <person name="Fukuda M."/>
        </authorList>
    </citation>
    <scope>NUCLEOTIDE SEQUENCE [LARGE SCALE GENOMIC DNA]</scope>
    <source>
        <strain evidence="1 2">NS21</strain>
    </source>
</reference>
<sequence length="174" mass="18277">MRLVHGSMTDPAGARAGDLAAAQGRLVAAVLPDPAHPLRAPLPWLPLARGASLGQLATHLATSQSAQALQAGAALPAMAFDPAAAREAVDLAGAVARQWWSLQAQWVDGLAELAQEMGEVRQANTVSKFVDQEVNLVQQGLALVSSQATATVRLMENIQVNLAWWVGQRARPPA</sequence>